<comment type="caution">
    <text evidence="2">The sequence shown here is derived from an EMBL/GenBank/DDBJ whole genome shotgun (WGS) entry which is preliminary data.</text>
</comment>
<evidence type="ECO:0000313" key="3">
    <source>
        <dbReference type="Proteomes" id="UP001190700"/>
    </source>
</evidence>
<accession>A0AAE0BSG1</accession>
<organism evidence="2 3">
    <name type="scientific">Cymbomonas tetramitiformis</name>
    <dbReference type="NCBI Taxonomy" id="36881"/>
    <lineage>
        <taxon>Eukaryota</taxon>
        <taxon>Viridiplantae</taxon>
        <taxon>Chlorophyta</taxon>
        <taxon>Pyramimonadophyceae</taxon>
        <taxon>Pyramimonadales</taxon>
        <taxon>Pyramimonadaceae</taxon>
        <taxon>Cymbomonas</taxon>
    </lineage>
</organism>
<name>A0AAE0BSG1_9CHLO</name>
<protein>
    <submittedName>
        <fullName evidence="2">Uncharacterized protein</fullName>
    </submittedName>
</protein>
<dbReference type="Proteomes" id="UP001190700">
    <property type="component" value="Unassembled WGS sequence"/>
</dbReference>
<keyword evidence="3" id="KW-1185">Reference proteome</keyword>
<sequence length="163" mass="17779">MPQLYDLYGDKTFDSLAEKASSSLKYEQLVLTHVLAFLYDAVQYSEGTVDLLDDQAKNPVSAQEIEQRVCETHNTEKVYNSSEGFVAESIFNQWLLEFDATRQRAVLNNTAKKATQSGRFQDRERKPNPRGAGGSGSRTLPSNNAGRGKGKGGGVGRGAGSDV</sequence>
<feature type="compositionally biased region" description="Gly residues" evidence="1">
    <location>
        <begin position="151"/>
        <end position="163"/>
    </location>
</feature>
<evidence type="ECO:0000256" key="1">
    <source>
        <dbReference type="SAM" id="MobiDB-lite"/>
    </source>
</evidence>
<dbReference type="EMBL" id="LGRX02033290">
    <property type="protein sequence ID" value="KAK3241862.1"/>
    <property type="molecule type" value="Genomic_DNA"/>
</dbReference>
<gene>
    <name evidence="2" type="ORF">CYMTET_48408</name>
</gene>
<proteinExistence type="predicted"/>
<reference evidence="2 3" key="1">
    <citation type="journal article" date="2015" name="Genome Biol. Evol.">
        <title>Comparative Genomics of a Bacterivorous Green Alga Reveals Evolutionary Causalities and Consequences of Phago-Mixotrophic Mode of Nutrition.</title>
        <authorList>
            <person name="Burns J.A."/>
            <person name="Paasch A."/>
            <person name="Narechania A."/>
            <person name="Kim E."/>
        </authorList>
    </citation>
    <scope>NUCLEOTIDE SEQUENCE [LARGE SCALE GENOMIC DNA]</scope>
    <source>
        <strain evidence="2 3">PLY_AMNH</strain>
    </source>
</reference>
<dbReference type="AlphaFoldDB" id="A0AAE0BSG1"/>
<evidence type="ECO:0000313" key="2">
    <source>
        <dbReference type="EMBL" id="KAK3241862.1"/>
    </source>
</evidence>
<feature type="region of interest" description="Disordered" evidence="1">
    <location>
        <begin position="111"/>
        <end position="163"/>
    </location>
</feature>